<dbReference type="InterPro" id="IPR046357">
    <property type="entry name" value="PPIase_dom_sf"/>
</dbReference>
<sequence length="416" mass="45327">MAIFGRIKTTYIAVLTTNINLSMKNLCVLLLMIITTGYCFGQSSASAEIDKGWGPWKQSGCFKGLFFRVQRDHYDRGTNKLFYLIEFQNRYNKRVGFTFYLFNPATEKPKDVNPGYTFGDASVSLMPGKVYRTFEGVIGEGNAICQIFDVCFVFNKDGQTSCTSGPYNGNGSFAECDNGIPNYIVYTAADQANAEAAEEAAKKKAYDPNYTYKGETSPGRNVNQRSPTDKLLDVYAKTLGVKNSGTTSYSPGPATSPVVTERQPAIANPSPVSEVTENDFAMDVTPYSPLNAKEQAERFVAGFAKRSGVLTLPSGVLYQMLTPGTGVKPTATDNVKINFRKTTVVGKQYMAVLATDKAETINVGEIGPNLAEGIKLMNVGSKYCFVFPAPLAGKQPDYPAGSVTIVWVIDLLEVVK</sequence>
<dbReference type="SUPFAM" id="SSF54534">
    <property type="entry name" value="FKBP-like"/>
    <property type="match status" value="1"/>
</dbReference>
<dbReference type="Proteomes" id="UP000297540">
    <property type="component" value="Unassembled WGS sequence"/>
</dbReference>
<evidence type="ECO:0000256" key="1">
    <source>
        <dbReference type="SAM" id="MobiDB-lite"/>
    </source>
</evidence>
<evidence type="ECO:0000313" key="3">
    <source>
        <dbReference type="Proteomes" id="UP000297540"/>
    </source>
</evidence>
<protein>
    <submittedName>
        <fullName evidence="2">Uncharacterized protein</fullName>
    </submittedName>
</protein>
<evidence type="ECO:0000313" key="2">
    <source>
        <dbReference type="EMBL" id="TFF39739.1"/>
    </source>
</evidence>
<reference evidence="2 3" key="1">
    <citation type="journal article" date="2017" name="Int. J. Syst. Evol. Microbiol.">
        <title>Mucilaginibacterpsychrotolerans sp. nov., isolated from peatlands.</title>
        <authorList>
            <person name="Deng Y."/>
            <person name="Shen L."/>
            <person name="Xu B."/>
            <person name="Liu Y."/>
            <person name="Gu Z."/>
            <person name="Liu H."/>
            <person name="Zhou Y."/>
        </authorList>
    </citation>
    <scope>NUCLEOTIDE SEQUENCE [LARGE SCALE GENOMIC DNA]</scope>
    <source>
        <strain evidence="2 3">NH7-4</strain>
    </source>
</reference>
<dbReference type="RefSeq" id="WP_133227299.1">
    <property type="nucleotide sequence ID" value="NZ_SOZE01000003.1"/>
</dbReference>
<proteinExistence type="predicted"/>
<dbReference type="OrthoDB" id="615868at2"/>
<gene>
    <name evidence="2" type="ORF">E2R66_05070</name>
</gene>
<feature type="region of interest" description="Disordered" evidence="1">
    <location>
        <begin position="245"/>
        <end position="272"/>
    </location>
</feature>
<comment type="caution">
    <text evidence="2">The sequence shown here is derived from an EMBL/GenBank/DDBJ whole genome shotgun (WGS) entry which is preliminary data.</text>
</comment>
<dbReference type="AlphaFoldDB" id="A0A4Y8SL09"/>
<dbReference type="GO" id="GO:0003755">
    <property type="term" value="F:peptidyl-prolyl cis-trans isomerase activity"/>
    <property type="evidence" value="ECO:0007669"/>
    <property type="project" value="InterPro"/>
</dbReference>
<name>A0A4Y8SL09_9SPHI</name>
<dbReference type="EMBL" id="SOZE01000003">
    <property type="protein sequence ID" value="TFF39739.1"/>
    <property type="molecule type" value="Genomic_DNA"/>
</dbReference>
<dbReference type="Gene3D" id="3.10.50.40">
    <property type="match status" value="1"/>
</dbReference>
<keyword evidence="3" id="KW-1185">Reference proteome</keyword>
<organism evidence="2 3">
    <name type="scientific">Mucilaginibacter psychrotolerans</name>
    <dbReference type="NCBI Taxonomy" id="1524096"/>
    <lineage>
        <taxon>Bacteria</taxon>
        <taxon>Pseudomonadati</taxon>
        <taxon>Bacteroidota</taxon>
        <taxon>Sphingobacteriia</taxon>
        <taxon>Sphingobacteriales</taxon>
        <taxon>Sphingobacteriaceae</taxon>
        <taxon>Mucilaginibacter</taxon>
    </lineage>
</organism>
<accession>A0A4Y8SL09</accession>